<feature type="transmembrane region" description="Helical" evidence="1">
    <location>
        <begin position="242"/>
        <end position="260"/>
    </location>
</feature>
<evidence type="ECO:0000313" key="3">
    <source>
        <dbReference type="Proteomes" id="UP001201161"/>
    </source>
</evidence>
<organism evidence="2 3">
    <name type="scientific">Nocardioides potassii</name>
    <dbReference type="NCBI Taxonomy" id="2911371"/>
    <lineage>
        <taxon>Bacteria</taxon>
        <taxon>Bacillati</taxon>
        <taxon>Actinomycetota</taxon>
        <taxon>Actinomycetes</taxon>
        <taxon>Propionibacteriales</taxon>
        <taxon>Nocardioidaceae</taxon>
        <taxon>Nocardioides</taxon>
    </lineage>
</organism>
<feature type="transmembrane region" description="Helical" evidence="1">
    <location>
        <begin position="182"/>
        <end position="206"/>
    </location>
</feature>
<name>A0ABS9HBY7_9ACTN</name>
<keyword evidence="3" id="KW-1185">Reference proteome</keyword>
<dbReference type="EMBL" id="JAKJHZ010000005">
    <property type="protein sequence ID" value="MCF6377558.1"/>
    <property type="molecule type" value="Genomic_DNA"/>
</dbReference>
<dbReference type="RefSeq" id="WP_236401104.1">
    <property type="nucleotide sequence ID" value="NZ_JAKJHZ010000005.1"/>
</dbReference>
<comment type="caution">
    <text evidence="2">The sequence shown here is derived from an EMBL/GenBank/DDBJ whole genome shotgun (WGS) entry which is preliminary data.</text>
</comment>
<feature type="transmembrane region" description="Helical" evidence="1">
    <location>
        <begin position="266"/>
        <end position="284"/>
    </location>
</feature>
<evidence type="ECO:0000313" key="2">
    <source>
        <dbReference type="EMBL" id="MCF6377558.1"/>
    </source>
</evidence>
<protein>
    <recommendedName>
        <fullName evidence="4">Glycosyltransferase RgtA/B/C/D-like domain-containing protein</fullName>
    </recommendedName>
</protein>
<feature type="transmembrane region" description="Helical" evidence="1">
    <location>
        <begin position="212"/>
        <end position="230"/>
    </location>
</feature>
<feature type="transmembrane region" description="Helical" evidence="1">
    <location>
        <begin position="362"/>
        <end position="382"/>
    </location>
</feature>
<keyword evidence="1" id="KW-0812">Transmembrane</keyword>
<reference evidence="2 3" key="1">
    <citation type="submission" date="2022-01" db="EMBL/GenBank/DDBJ databases">
        <title>Nocardioides sp. nov., an actinomycete isolated from mining soil.</title>
        <authorList>
            <person name="Liu L."/>
        </authorList>
    </citation>
    <scope>NUCLEOTIDE SEQUENCE [LARGE SCALE GENOMIC DNA]</scope>
    <source>
        <strain evidence="2 3">KLBMP 9356</strain>
    </source>
</reference>
<keyword evidence="1" id="KW-1133">Transmembrane helix</keyword>
<keyword evidence="1" id="KW-0472">Membrane</keyword>
<evidence type="ECO:0000256" key="1">
    <source>
        <dbReference type="SAM" id="Phobius"/>
    </source>
</evidence>
<evidence type="ECO:0008006" key="4">
    <source>
        <dbReference type="Google" id="ProtNLM"/>
    </source>
</evidence>
<proteinExistence type="predicted"/>
<feature type="transmembrane region" description="Helical" evidence="1">
    <location>
        <begin position="25"/>
        <end position="42"/>
    </location>
</feature>
<dbReference type="Proteomes" id="UP001201161">
    <property type="component" value="Unassembled WGS sequence"/>
</dbReference>
<sequence length="572" mass="60707">MTVVSPAPARHRPARSRRRPSAPQLLLAAGVVASLVVCIYTVRDGWFGVDAYNYFADRGGLRGEHTSVWAPYGGHWEPVVIGVYLVIWKFVGFSSYLPYVLPAILTHLAICVLMFGILRRLGHQEWLSLSVVWLLLFYGAAGEAYTSDAPVALTSALALGLGALFVLLGGDSRRREVTATALLLLALGCSVTSVVAIALVAIYLVGVRRLRTAALAGGIPTACFMVWFAVSGRTGGRGSFGVDLLLEIPAAVWKAVTVPLGDVSGMAGAGVTLTLVVTLATLISPEPTPAQRAVALAGLAAALLQLTLSAVANASTVGAGLEDAVTVGRYRYIVLVCLLPAVAVTVQWGLRRFTTVTAGQSRLVAALLAVAVLVASTIHGLADLRGARNFNVAVGQHYKDVLFGSVAAMDLGEKMLYFEGIVFMNGHDIEKLARPEAREHFPEDFRPTADQRFTAESALFVGVRDETMDLPAPAGVSSEDFTKPLSNKFGCRSYTSTSMTPLITMTSFEGGQIAVTSDSSTIRTRLTRDDLSSEPKAWAVTAGEPVYIATSAQLAQLDIAFDSGGTFRICRA</sequence>
<accession>A0ABS9HBY7</accession>
<feature type="transmembrane region" description="Helical" evidence="1">
    <location>
        <begin position="125"/>
        <end position="145"/>
    </location>
</feature>
<feature type="transmembrane region" description="Helical" evidence="1">
    <location>
        <begin position="332"/>
        <end position="350"/>
    </location>
</feature>
<feature type="transmembrane region" description="Helical" evidence="1">
    <location>
        <begin position="293"/>
        <end position="312"/>
    </location>
</feature>
<gene>
    <name evidence="2" type="ORF">L2K70_08080</name>
</gene>
<feature type="transmembrane region" description="Helical" evidence="1">
    <location>
        <begin position="96"/>
        <end position="118"/>
    </location>
</feature>
<feature type="transmembrane region" description="Helical" evidence="1">
    <location>
        <begin position="151"/>
        <end position="170"/>
    </location>
</feature>